<dbReference type="Proteomes" id="UP000243015">
    <property type="component" value="Unassembled WGS sequence"/>
</dbReference>
<reference evidence="1 2" key="1">
    <citation type="submission" date="2016-05" db="EMBL/GenBank/DDBJ databases">
        <title>Genome sequencing of Trichophyton rubrum CMCC(F)T1i isolated from hair.</title>
        <authorList>
            <person name="Zhan P."/>
            <person name="Tao Y."/>
            <person name="Liu W."/>
        </authorList>
    </citation>
    <scope>NUCLEOTIDE SEQUENCE [LARGE SCALE GENOMIC DNA]</scope>
    <source>
        <strain evidence="2">CMCC(F)T1i</strain>
    </source>
</reference>
<protein>
    <submittedName>
        <fullName evidence="1">Uncharacterized protein</fullName>
    </submittedName>
</protein>
<proteinExistence type="predicted"/>
<dbReference type="EMBL" id="LHPM01000019">
    <property type="protein sequence ID" value="OAL62325.1"/>
    <property type="molecule type" value="Genomic_DNA"/>
</dbReference>
<dbReference type="AlphaFoldDB" id="A0A178ERK0"/>
<gene>
    <name evidence="1" type="ORF">A7C99_6905</name>
</gene>
<evidence type="ECO:0000313" key="2">
    <source>
        <dbReference type="Proteomes" id="UP000243015"/>
    </source>
</evidence>
<comment type="caution">
    <text evidence="1">The sequence shown here is derived from an EMBL/GenBank/DDBJ whole genome shotgun (WGS) entry which is preliminary data.</text>
</comment>
<organism evidence="1 2">
    <name type="scientific">Trichophyton rubrum</name>
    <name type="common">Athlete's foot fungus</name>
    <name type="synonym">Epidermophyton rubrum</name>
    <dbReference type="NCBI Taxonomy" id="5551"/>
    <lineage>
        <taxon>Eukaryota</taxon>
        <taxon>Fungi</taxon>
        <taxon>Dikarya</taxon>
        <taxon>Ascomycota</taxon>
        <taxon>Pezizomycotina</taxon>
        <taxon>Eurotiomycetes</taxon>
        <taxon>Eurotiomycetidae</taxon>
        <taxon>Onygenales</taxon>
        <taxon>Arthrodermataceae</taxon>
        <taxon>Trichophyton</taxon>
    </lineage>
</organism>
<evidence type="ECO:0000313" key="1">
    <source>
        <dbReference type="EMBL" id="OAL62325.1"/>
    </source>
</evidence>
<accession>A0A178ERK0</accession>
<name>A0A178ERK0_TRIRU</name>
<sequence length="135" mass="14453">MRSVRCDALSVVRDIDSRRRYSPVQPGSCSRGEAEVVESCGRSRSRGRTTQELASRYHELREIPALLVSAEARESSLALSGLATGPGLTGCLRRAHGWLEMQPTDLHSQPVIGPGGGGWSNYATGSRVSSAMPVS</sequence>